<organism evidence="3 4">
    <name type="scientific">Phycomyces blakesleeanus</name>
    <dbReference type="NCBI Taxonomy" id="4837"/>
    <lineage>
        <taxon>Eukaryota</taxon>
        <taxon>Fungi</taxon>
        <taxon>Fungi incertae sedis</taxon>
        <taxon>Mucoromycota</taxon>
        <taxon>Mucoromycotina</taxon>
        <taxon>Mucoromycetes</taxon>
        <taxon>Mucorales</taxon>
        <taxon>Phycomycetaceae</taxon>
        <taxon>Phycomyces</taxon>
    </lineage>
</organism>
<keyword evidence="4" id="KW-1185">Reference proteome</keyword>
<feature type="compositionally biased region" description="Low complexity" evidence="1">
    <location>
        <begin position="162"/>
        <end position="193"/>
    </location>
</feature>
<accession>A0ABR3B342</accession>
<name>A0ABR3B342_PHYBL</name>
<evidence type="ECO:0000256" key="1">
    <source>
        <dbReference type="SAM" id="MobiDB-lite"/>
    </source>
</evidence>
<dbReference type="SMART" id="SM00458">
    <property type="entry name" value="RICIN"/>
    <property type="match status" value="1"/>
</dbReference>
<reference evidence="3 4" key="1">
    <citation type="submission" date="2024-04" db="EMBL/GenBank/DDBJ databases">
        <title>Symmetric and asymmetric DNA N6-adenine methylation regulates different biological responses in Mucorales.</title>
        <authorList>
            <consortium name="Lawrence Berkeley National Laboratory"/>
            <person name="Lax C."/>
            <person name="Mondo S.J."/>
            <person name="Osorio-Concepcion M."/>
            <person name="Muszewska A."/>
            <person name="Corrochano-Luque M."/>
            <person name="Gutierrez G."/>
            <person name="Riley R."/>
            <person name="Lipzen A."/>
            <person name="Guo J."/>
            <person name="Hundley H."/>
            <person name="Amirebrahimi M."/>
            <person name="Ng V."/>
            <person name="Lorenzo-Gutierrez D."/>
            <person name="Binder U."/>
            <person name="Yang J."/>
            <person name="Song Y."/>
            <person name="Canovas D."/>
            <person name="Navarro E."/>
            <person name="Freitag M."/>
            <person name="Gabaldon T."/>
            <person name="Grigoriev I.V."/>
            <person name="Corrochano L.M."/>
            <person name="Nicolas F.E."/>
            <person name="Garre V."/>
        </authorList>
    </citation>
    <scope>NUCLEOTIDE SEQUENCE [LARGE SCALE GENOMIC DNA]</scope>
    <source>
        <strain evidence="3 4">L51</strain>
    </source>
</reference>
<evidence type="ECO:0000313" key="3">
    <source>
        <dbReference type="EMBL" id="KAL0088659.1"/>
    </source>
</evidence>
<dbReference type="SUPFAM" id="SSF50370">
    <property type="entry name" value="Ricin B-like lectins"/>
    <property type="match status" value="1"/>
</dbReference>
<dbReference type="PANTHER" id="PTHR37450:SF1">
    <property type="entry name" value="CIPC PROTEIN"/>
    <property type="match status" value="1"/>
</dbReference>
<dbReference type="EMBL" id="JBCLYO010000005">
    <property type="protein sequence ID" value="KAL0088659.1"/>
    <property type="molecule type" value="Genomic_DNA"/>
</dbReference>
<sequence>MSGFPTDCYFYLESLGTNLVLDVYNGATKADAILIIWSMKTQNNENQLWRSEDGFLINKKSNLVIDVRGGELKSDTPLVQYDRKMTMAHNQRWGFRNGYVYVLADPQLVLDVKGGKKKDGKKVILYERKQEDNVNQQWRIVPCGAYHHKTPEEALAAYSMPPQYAQQQQQHHQQQQPYGQQPYGQQNQYPPQNSSYGGTPGYVIPDNQSPRYPYGQQPNVLPYEQAQEAHKQVYEERKAHLSHQVIAGAAGYEAVKAYIAHQESEGKPVNHQFAKKAIAGLVAAQMLKFAEEHDWSGSDKEKATREAEQAADNYFTREINSRQ</sequence>
<feature type="region of interest" description="Disordered" evidence="1">
    <location>
        <begin position="162"/>
        <end position="218"/>
    </location>
</feature>
<comment type="caution">
    <text evidence="3">The sequence shown here is derived from an EMBL/GenBank/DDBJ whole genome shotgun (WGS) entry which is preliminary data.</text>
</comment>
<proteinExistence type="predicted"/>
<feature type="domain" description="Ricin B lectin" evidence="2">
    <location>
        <begin position="7"/>
        <end position="141"/>
    </location>
</feature>
<dbReference type="InterPro" id="IPR022234">
    <property type="entry name" value="DUF3759"/>
</dbReference>
<feature type="region of interest" description="Disordered" evidence="1">
    <location>
        <begin position="293"/>
        <end position="323"/>
    </location>
</feature>
<dbReference type="Pfam" id="PF00652">
    <property type="entry name" value="Ricin_B_lectin"/>
    <property type="match status" value="1"/>
</dbReference>
<dbReference type="PANTHER" id="PTHR37450">
    <property type="entry name" value="CIPC PROTEIN"/>
    <property type="match status" value="1"/>
</dbReference>
<dbReference type="Pfam" id="PF12585">
    <property type="entry name" value="DUF3759"/>
    <property type="match status" value="1"/>
</dbReference>
<dbReference type="CDD" id="cd23454">
    <property type="entry name" value="beta-trefoil_Ricin_GllA-1"/>
    <property type="match status" value="1"/>
</dbReference>
<feature type="compositionally biased region" description="Basic and acidic residues" evidence="1">
    <location>
        <begin position="293"/>
        <end position="308"/>
    </location>
</feature>
<dbReference type="Gene3D" id="2.80.10.50">
    <property type="match status" value="1"/>
</dbReference>
<evidence type="ECO:0000259" key="2">
    <source>
        <dbReference type="SMART" id="SM00458"/>
    </source>
</evidence>
<protein>
    <submittedName>
        <fullName evidence="3">Ricin B lectin domain-containing protein</fullName>
    </submittedName>
</protein>
<dbReference type="InterPro" id="IPR000772">
    <property type="entry name" value="Ricin_B_lectin"/>
</dbReference>
<dbReference type="Proteomes" id="UP001448207">
    <property type="component" value="Unassembled WGS sequence"/>
</dbReference>
<dbReference type="PROSITE" id="PS50231">
    <property type="entry name" value="RICIN_B_LECTIN"/>
    <property type="match status" value="1"/>
</dbReference>
<dbReference type="InterPro" id="IPR035992">
    <property type="entry name" value="Ricin_B-like_lectins"/>
</dbReference>
<gene>
    <name evidence="3" type="ORF">J3Q64DRAFT_1832283</name>
</gene>
<evidence type="ECO:0000313" key="4">
    <source>
        <dbReference type="Proteomes" id="UP001448207"/>
    </source>
</evidence>